<evidence type="ECO:0000313" key="2">
    <source>
        <dbReference type="Proteomes" id="UP000006729"/>
    </source>
</evidence>
<protein>
    <submittedName>
        <fullName evidence="1">Uncharacterized protein</fullName>
    </submittedName>
</protein>
<dbReference type="Proteomes" id="UP000006729">
    <property type="component" value="Chromosome 9"/>
</dbReference>
<organism evidence="1 2">
    <name type="scientific">Populus trichocarpa</name>
    <name type="common">Western balsam poplar</name>
    <name type="synonym">Populus balsamifera subsp. trichocarpa</name>
    <dbReference type="NCBI Taxonomy" id="3694"/>
    <lineage>
        <taxon>Eukaryota</taxon>
        <taxon>Viridiplantae</taxon>
        <taxon>Streptophyta</taxon>
        <taxon>Embryophyta</taxon>
        <taxon>Tracheophyta</taxon>
        <taxon>Spermatophyta</taxon>
        <taxon>Magnoliopsida</taxon>
        <taxon>eudicotyledons</taxon>
        <taxon>Gunneridae</taxon>
        <taxon>Pentapetalae</taxon>
        <taxon>rosids</taxon>
        <taxon>fabids</taxon>
        <taxon>Malpighiales</taxon>
        <taxon>Salicaceae</taxon>
        <taxon>Saliceae</taxon>
        <taxon>Populus</taxon>
    </lineage>
</organism>
<dbReference type="EMBL" id="CM009298">
    <property type="protein sequence ID" value="RQO95960.1"/>
    <property type="molecule type" value="Genomic_DNA"/>
</dbReference>
<reference evidence="1 2" key="1">
    <citation type="journal article" date="2006" name="Science">
        <title>The genome of black cottonwood, Populus trichocarpa (Torr. &amp; Gray).</title>
        <authorList>
            <person name="Tuskan G.A."/>
            <person name="Difazio S."/>
            <person name="Jansson S."/>
            <person name="Bohlmann J."/>
            <person name="Grigoriev I."/>
            <person name="Hellsten U."/>
            <person name="Putnam N."/>
            <person name="Ralph S."/>
            <person name="Rombauts S."/>
            <person name="Salamov A."/>
            <person name="Schein J."/>
            <person name="Sterck L."/>
            <person name="Aerts A."/>
            <person name="Bhalerao R.R."/>
            <person name="Bhalerao R.P."/>
            <person name="Blaudez D."/>
            <person name="Boerjan W."/>
            <person name="Brun A."/>
            <person name="Brunner A."/>
            <person name="Busov V."/>
            <person name="Campbell M."/>
            <person name="Carlson J."/>
            <person name="Chalot M."/>
            <person name="Chapman J."/>
            <person name="Chen G.L."/>
            <person name="Cooper D."/>
            <person name="Coutinho P.M."/>
            <person name="Couturier J."/>
            <person name="Covert S."/>
            <person name="Cronk Q."/>
            <person name="Cunningham R."/>
            <person name="Davis J."/>
            <person name="Degroeve S."/>
            <person name="Dejardin A."/>
            <person name="Depamphilis C."/>
            <person name="Detter J."/>
            <person name="Dirks B."/>
            <person name="Dubchak I."/>
            <person name="Duplessis S."/>
            <person name="Ehlting J."/>
            <person name="Ellis B."/>
            <person name="Gendler K."/>
            <person name="Goodstein D."/>
            <person name="Gribskov M."/>
            <person name="Grimwood J."/>
            <person name="Groover A."/>
            <person name="Gunter L."/>
            <person name="Hamberger B."/>
            <person name="Heinze B."/>
            <person name="Helariutta Y."/>
            <person name="Henrissat B."/>
            <person name="Holligan D."/>
            <person name="Holt R."/>
            <person name="Huang W."/>
            <person name="Islam-Faridi N."/>
            <person name="Jones S."/>
            <person name="Jones-Rhoades M."/>
            <person name="Jorgensen R."/>
            <person name="Joshi C."/>
            <person name="Kangasjarvi J."/>
            <person name="Karlsson J."/>
            <person name="Kelleher C."/>
            <person name="Kirkpatrick R."/>
            <person name="Kirst M."/>
            <person name="Kohler A."/>
            <person name="Kalluri U."/>
            <person name="Larimer F."/>
            <person name="Leebens-Mack J."/>
            <person name="Leple J.C."/>
            <person name="Locascio P."/>
            <person name="Lou Y."/>
            <person name="Lucas S."/>
            <person name="Martin F."/>
            <person name="Montanini B."/>
            <person name="Napoli C."/>
            <person name="Nelson D.R."/>
            <person name="Nelson C."/>
            <person name="Nieminen K."/>
            <person name="Nilsson O."/>
            <person name="Pereda V."/>
            <person name="Peter G."/>
            <person name="Philippe R."/>
            <person name="Pilate G."/>
            <person name="Poliakov A."/>
            <person name="Razumovskaya J."/>
            <person name="Richardson P."/>
            <person name="Rinaldi C."/>
            <person name="Ritland K."/>
            <person name="Rouze P."/>
            <person name="Ryaboy D."/>
            <person name="Schmutz J."/>
            <person name="Schrader J."/>
            <person name="Segerman B."/>
            <person name="Shin H."/>
            <person name="Siddiqui A."/>
            <person name="Sterky F."/>
            <person name="Terry A."/>
            <person name="Tsai C.J."/>
            <person name="Uberbacher E."/>
            <person name="Unneberg P."/>
            <person name="Vahala J."/>
            <person name="Wall K."/>
            <person name="Wessler S."/>
            <person name="Yang G."/>
            <person name="Yin T."/>
            <person name="Douglas C."/>
            <person name="Marra M."/>
            <person name="Sandberg G."/>
            <person name="Van de Peer Y."/>
            <person name="Rokhsar D."/>
        </authorList>
    </citation>
    <scope>NUCLEOTIDE SEQUENCE [LARGE SCALE GENOMIC DNA]</scope>
    <source>
        <strain evidence="2">cv. Nisqually</strain>
    </source>
</reference>
<dbReference type="AlphaFoldDB" id="A0A3N7FPU5"/>
<gene>
    <name evidence="1" type="ORF">POPTR_009G156250</name>
</gene>
<evidence type="ECO:0000313" key="1">
    <source>
        <dbReference type="EMBL" id="RQO95960.1"/>
    </source>
</evidence>
<dbReference type="InParanoid" id="A0A3N7FPU5"/>
<name>A0A3N7FPU5_POPTR</name>
<keyword evidence="2" id="KW-1185">Reference proteome</keyword>
<accession>A0A3N7FPU5</accession>
<proteinExistence type="predicted"/>
<sequence length="29" mass="3400">MLDLHCSLSFVGSLYFEEEIGYSFVNRKD</sequence>